<comment type="similarity">
    <text evidence="7">Belongs to the binding-protein-dependent transport system permease family.</text>
</comment>
<proteinExistence type="inferred from homology"/>
<keyword evidence="2 7" id="KW-0813">Transport</keyword>
<dbReference type="InterPro" id="IPR050366">
    <property type="entry name" value="BP-dependent_transpt_permease"/>
</dbReference>
<evidence type="ECO:0000256" key="6">
    <source>
        <dbReference type="ARBA" id="ARBA00023136"/>
    </source>
</evidence>
<feature type="transmembrane region" description="Helical" evidence="7">
    <location>
        <begin position="24"/>
        <end position="48"/>
    </location>
</feature>
<dbReference type="PANTHER" id="PTHR43386">
    <property type="entry name" value="OLIGOPEPTIDE TRANSPORT SYSTEM PERMEASE PROTEIN APPC"/>
    <property type="match status" value="1"/>
</dbReference>
<dbReference type="SUPFAM" id="SSF161098">
    <property type="entry name" value="MetI-like"/>
    <property type="match status" value="1"/>
</dbReference>
<keyword evidence="4 7" id="KW-0812">Transmembrane</keyword>
<evidence type="ECO:0000256" key="7">
    <source>
        <dbReference type="RuleBase" id="RU363032"/>
    </source>
</evidence>
<evidence type="ECO:0000256" key="5">
    <source>
        <dbReference type="ARBA" id="ARBA00022989"/>
    </source>
</evidence>
<dbReference type="OrthoDB" id="9812701at2"/>
<dbReference type="InterPro" id="IPR000515">
    <property type="entry name" value="MetI-like"/>
</dbReference>
<dbReference type="InterPro" id="IPR035906">
    <property type="entry name" value="MetI-like_sf"/>
</dbReference>
<dbReference type="Proteomes" id="UP000278886">
    <property type="component" value="Chromosome"/>
</dbReference>
<feature type="transmembrane region" description="Helical" evidence="7">
    <location>
        <begin position="209"/>
        <end position="234"/>
    </location>
</feature>
<evidence type="ECO:0000313" key="10">
    <source>
        <dbReference type="Proteomes" id="UP000278886"/>
    </source>
</evidence>
<dbReference type="PANTHER" id="PTHR43386:SF25">
    <property type="entry name" value="PEPTIDE ABC TRANSPORTER PERMEASE PROTEIN"/>
    <property type="match status" value="1"/>
</dbReference>
<keyword evidence="3" id="KW-1003">Cell membrane</keyword>
<dbReference type="PROSITE" id="PS50928">
    <property type="entry name" value="ABC_TM1"/>
    <property type="match status" value="1"/>
</dbReference>
<feature type="transmembrane region" description="Helical" evidence="7">
    <location>
        <begin position="254"/>
        <end position="276"/>
    </location>
</feature>
<keyword evidence="5 7" id="KW-1133">Transmembrane helix</keyword>
<evidence type="ECO:0000256" key="4">
    <source>
        <dbReference type="ARBA" id="ARBA00022692"/>
    </source>
</evidence>
<organism evidence="9 10">
    <name type="scientific">Protaetiibacter intestinalis</name>
    <dbReference type="NCBI Taxonomy" id="2419774"/>
    <lineage>
        <taxon>Bacteria</taxon>
        <taxon>Bacillati</taxon>
        <taxon>Actinomycetota</taxon>
        <taxon>Actinomycetes</taxon>
        <taxon>Micrococcales</taxon>
        <taxon>Microbacteriaceae</taxon>
        <taxon>Protaetiibacter</taxon>
    </lineage>
</organism>
<dbReference type="AlphaFoldDB" id="A0A387B756"/>
<keyword evidence="10" id="KW-1185">Reference proteome</keyword>
<dbReference type="GO" id="GO:0005886">
    <property type="term" value="C:plasma membrane"/>
    <property type="evidence" value="ECO:0007669"/>
    <property type="project" value="UniProtKB-SubCell"/>
</dbReference>
<dbReference type="CDD" id="cd06261">
    <property type="entry name" value="TM_PBP2"/>
    <property type="match status" value="1"/>
</dbReference>
<dbReference type="RefSeq" id="WP_120762534.1">
    <property type="nucleotide sequence ID" value="NZ_CP032630.1"/>
</dbReference>
<gene>
    <name evidence="9" type="ORF">D7I47_07925</name>
</gene>
<keyword evidence="6 7" id="KW-0472">Membrane</keyword>
<evidence type="ECO:0000259" key="8">
    <source>
        <dbReference type="PROSITE" id="PS50928"/>
    </source>
</evidence>
<evidence type="ECO:0000256" key="3">
    <source>
        <dbReference type="ARBA" id="ARBA00022475"/>
    </source>
</evidence>
<dbReference type="EMBL" id="CP032630">
    <property type="protein sequence ID" value="AYF98187.1"/>
    <property type="molecule type" value="Genomic_DNA"/>
</dbReference>
<reference evidence="10" key="1">
    <citation type="submission" date="2018-09" db="EMBL/GenBank/DDBJ databases">
        <title>Genome sequencing of strain 2DFWR-13.</title>
        <authorList>
            <person name="Heo J."/>
            <person name="Kim S.-J."/>
            <person name="Kwon S.-W."/>
        </authorList>
    </citation>
    <scope>NUCLEOTIDE SEQUENCE [LARGE SCALE GENOMIC DNA]</scope>
    <source>
        <strain evidence="10">2DFWR-13</strain>
    </source>
</reference>
<dbReference type="Pfam" id="PF00528">
    <property type="entry name" value="BPD_transp_1"/>
    <property type="match status" value="1"/>
</dbReference>
<dbReference type="KEGG" id="lyd:D7I47_07925"/>
<sequence length="286" mass="30027">MTAVLDATTQAAPIRLLRRATANLHAVDVLAITFVLLLLVATVAPWLLTPYDPLVPDEAAVLAPPSWAHPFGTDYLGRDLLSRIVHGTSRTFFGSAVAVLIGLGSGIVLGLLAATLGGAVDAVISRIVDVLLSIPGLLLAMVVVVSLGFGTLNAAIAVGVSTVAMFTRLMRSEVLTIKGLPFVEASHHLGARRSSVLVRHVLPNSTAAVLSLTALQFGNAILWISALSFLGYGAPPPQPEWGLLVAEGRDYMVSSPWLVLVPGVFITVTVVAISRISQIVKARIAR</sequence>
<feature type="transmembrane region" description="Helical" evidence="7">
    <location>
        <begin position="92"/>
        <end position="115"/>
    </location>
</feature>
<name>A0A387B756_9MICO</name>
<accession>A0A387B756</accession>
<feature type="domain" description="ABC transmembrane type-1" evidence="8">
    <location>
        <begin position="88"/>
        <end position="277"/>
    </location>
</feature>
<protein>
    <submittedName>
        <fullName evidence="9">ABC transporter permease</fullName>
    </submittedName>
</protein>
<evidence type="ECO:0000256" key="2">
    <source>
        <dbReference type="ARBA" id="ARBA00022448"/>
    </source>
</evidence>
<dbReference type="GO" id="GO:0055085">
    <property type="term" value="P:transmembrane transport"/>
    <property type="evidence" value="ECO:0007669"/>
    <property type="project" value="InterPro"/>
</dbReference>
<evidence type="ECO:0000313" key="9">
    <source>
        <dbReference type="EMBL" id="AYF98187.1"/>
    </source>
</evidence>
<evidence type="ECO:0000256" key="1">
    <source>
        <dbReference type="ARBA" id="ARBA00004651"/>
    </source>
</evidence>
<comment type="subcellular location">
    <subcellularLocation>
        <location evidence="1 7">Cell membrane</location>
        <topology evidence="1 7">Multi-pass membrane protein</topology>
    </subcellularLocation>
</comment>
<dbReference type="Gene3D" id="1.10.3720.10">
    <property type="entry name" value="MetI-like"/>
    <property type="match status" value="1"/>
</dbReference>